<feature type="compositionally biased region" description="Basic and acidic residues" evidence="2">
    <location>
        <begin position="1263"/>
        <end position="1275"/>
    </location>
</feature>
<feature type="region of interest" description="Disordered" evidence="2">
    <location>
        <begin position="2422"/>
        <end position="2449"/>
    </location>
</feature>
<protein>
    <submittedName>
        <fullName evidence="4">PLxRFG domain-containing protein</fullName>
    </submittedName>
</protein>
<feature type="region of interest" description="Disordered" evidence="2">
    <location>
        <begin position="1"/>
        <end position="41"/>
    </location>
</feature>
<feature type="region of interest" description="Disordered" evidence="2">
    <location>
        <begin position="1173"/>
        <end position="1307"/>
    </location>
</feature>
<dbReference type="PANTHER" id="PTHR41313">
    <property type="entry name" value="ADENINE-SPECIFIC METHYLTRANSFERASE"/>
    <property type="match status" value="1"/>
</dbReference>
<dbReference type="GO" id="GO:0004386">
    <property type="term" value="F:helicase activity"/>
    <property type="evidence" value="ECO:0007669"/>
    <property type="project" value="UniProtKB-KW"/>
</dbReference>
<dbReference type="InterPro" id="IPR049522">
    <property type="entry name" value="ART-PolyVal_dom"/>
</dbReference>
<dbReference type="Pfam" id="PF18823">
    <property type="entry name" value="InPase"/>
    <property type="match status" value="1"/>
</dbReference>
<dbReference type="SMART" id="SM00490">
    <property type="entry name" value="HELICc"/>
    <property type="match status" value="1"/>
</dbReference>
<dbReference type="EMBL" id="CP067993">
    <property type="protein sequence ID" value="QQQ41277.1"/>
    <property type="molecule type" value="Genomic_DNA"/>
</dbReference>
<proteinExistence type="predicted"/>
<feature type="compositionally biased region" description="Polar residues" evidence="2">
    <location>
        <begin position="1218"/>
        <end position="1228"/>
    </location>
</feature>
<dbReference type="SUPFAM" id="SSF53335">
    <property type="entry name" value="S-adenosyl-L-methionine-dependent methyltransferases"/>
    <property type="match status" value="1"/>
</dbReference>
<evidence type="ECO:0000256" key="1">
    <source>
        <dbReference type="ARBA" id="ARBA00022801"/>
    </source>
</evidence>
<gene>
    <name evidence="4" type="ORF">JJL50_15130</name>
</gene>
<dbReference type="Pfam" id="PF18760">
    <property type="entry name" value="ART-PolyVal"/>
    <property type="match status" value="1"/>
</dbReference>
<feature type="compositionally biased region" description="Basic and acidic residues" evidence="2">
    <location>
        <begin position="650"/>
        <end position="663"/>
    </location>
</feature>
<evidence type="ECO:0000313" key="4">
    <source>
        <dbReference type="EMBL" id="QQQ41277.1"/>
    </source>
</evidence>
<feature type="domain" description="Helicase C-terminal" evidence="3">
    <location>
        <begin position="2547"/>
        <end position="2730"/>
    </location>
</feature>
<feature type="region of interest" description="Disordered" evidence="2">
    <location>
        <begin position="1040"/>
        <end position="1063"/>
    </location>
</feature>
<evidence type="ECO:0000259" key="3">
    <source>
        <dbReference type="PROSITE" id="PS51194"/>
    </source>
</evidence>
<dbReference type="NCBIfam" id="NF032893">
    <property type="entry name" value="tail-700"/>
    <property type="match status" value="1"/>
</dbReference>
<dbReference type="InterPro" id="IPR052933">
    <property type="entry name" value="DNA_Protect_Modify"/>
</dbReference>
<accession>A0ABD7C0I6</accession>
<dbReference type="Proteomes" id="UP000596095">
    <property type="component" value="Chromosome"/>
</dbReference>
<reference evidence="4 5" key="1">
    <citation type="submission" date="2021-01" db="EMBL/GenBank/DDBJ databases">
        <title>Genome Characterization of a novel Stenotrophomonas isolate with high keratinase activity.</title>
        <authorList>
            <person name="Cao Z.-J."/>
        </authorList>
    </citation>
    <scope>NUCLEOTIDE SEQUENCE [LARGE SCALE GENOMIC DNA]</scope>
    <source>
        <strain evidence="4 5">DHHJ</strain>
    </source>
</reference>
<dbReference type="SMART" id="SM00487">
    <property type="entry name" value="DEXDc"/>
    <property type="match status" value="1"/>
</dbReference>
<name>A0ABD7C0I6_STEMA</name>
<feature type="region of interest" description="Disordered" evidence="2">
    <location>
        <begin position="602"/>
        <end position="665"/>
    </location>
</feature>
<feature type="compositionally biased region" description="Polar residues" evidence="2">
    <location>
        <begin position="1174"/>
        <end position="1184"/>
    </location>
</feature>
<dbReference type="RefSeq" id="WP_201116934.1">
    <property type="nucleotide sequence ID" value="NZ_CP067993.1"/>
</dbReference>
<evidence type="ECO:0000313" key="5">
    <source>
        <dbReference type="Proteomes" id="UP000596095"/>
    </source>
</evidence>
<evidence type="ECO:0000256" key="2">
    <source>
        <dbReference type="SAM" id="MobiDB-lite"/>
    </source>
</evidence>
<dbReference type="Gene3D" id="3.40.50.150">
    <property type="entry name" value="Vaccinia Virus protein VP39"/>
    <property type="match status" value="1"/>
</dbReference>
<dbReference type="Pfam" id="PF00271">
    <property type="entry name" value="Helicase_C"/>
    <property type="match status" value="1"/>
</dbReference>
<dbReference type="InterPro" id="IPR001650">
    <property type="entry name" value="Helicase_C-like"/>
</dbReference>
<dbReference type="PANTHER" id="PTHR41313:SF1">
    <property type="entry name" value="DNA METHYLASE ADENINE-SPECIFIC DOMAIN-CONTAINING PROTEIN"/>
    <property type="match status" value="1"/>
</dbReference>
<dbReference type="InterPro" id="IPR049730">
    <property type="entry name" value="SNF2/RAD54-like_C"/>
</dbReference>
<dbReference type="GO" id="GO:0016787">
    <property type="term" value="F:hydrolase activity"/>
    <property type="evidence" value="ECO:0007669"/>
    <property type="project" value="UniProtKB-KW"/>
</dbReference>
<dbReference type="InterPro" id="IPR014001">
    <property type="entry name" value="Helicase_ATP-bd"/>
</dbReference>
<dbReference type="InterPro" id="IPR029063">
    <property type="entry name" value="SAM-dependent_MTases_sf"/>
</dbReference>
<dbReference type="InterPro" id="IPR027417">
    <property type="entry name" value="P-loop_NTPase"/>
</dbReference>
<feature type="region of interest" description="Disordered" evidence="2">
    <location>
        <begin position="942"/>
        <end position="967"/>
    </location>
</feature>
<feature type="compositionally biased region" description="Low complexity" evidence="2">
    <location>
        <begin position="616"/>
        <end position="649"/>
    </location>
</feature>
<dbReference type="Pfam" id="PF18798">
    <property type="entry name" value="LPD3"/>
    <property type="match status" value="1"/>
</dbReference>
<dbReference type="Gene3D" id="3.40.50.300">
    <property type="entry name" value="P-loop containing nucleotide triphosphate hydrolases"/>
    <property type="match status" value="2"/>
</dbReference>
<dbReference type="InterPro" id="IPR040824">
    <property type="entry name" value="LPD3"/>
</dbReference>
<dbReference type="PROSITE" id="PS51194">
    <property type="entry name" value="HELICASE_CTER"/>
    <property type="match status" value="1"/>
</dbReference>
<keyword evidence="1" id="KW-0378">Hydrolase</keyword>
<sequence>MSQDKNPYEQYVQHAAPEDAASNPYAEYAQPRRLSGAEATEPKAAGFGEAALRGFKRSLPETKSLLYGAAAATGGLVGADGLRDWGLENYQRVQREEVEPLQNNSSFKGSISGDASFGEWAGDTLGNFGGQALQSLAVSAAGAAAGGAAGAPAGGVGAAPGAVVGAVGGLVAKTGAKKLINAEVRNLVEQQLAKGVGLEAAELAGSQLAKKRLAQLGGGALANTGLNVGQEVGIAYTGRADDAAEAGEALTSGDAARAIAWGVPAGLVDSAAEGLIAGRLFRGASASPQMGRRMLTGAVEGAITEGATEGVQAVMERAGARQALTGAEAYDDYLENVAAGALGGSVPGAASGFRRRLPQNAPEEQSSVPQQAPLALPPPEAVTVDPEGQAVTAAQAYARDAADAAFAQERQNIGLTPDVNQARAQHPAAAPVATPTLPDGSPVPDASNGPLSRAVNVAVNNGAAQAAADVQAMTAALQGEPVAPRQGELIESTARRLPSAPRGVDPATGEVLQRPGADEMRSFLHRQMETNGRMPAVSTLARAMGVDASEAQQVVSDVFADRRALNEEAKTNARAAGRSEAGRGDLARGAVEAGGVPVEGVAVPQPVSGAESTRSAPATAAVERAATEPLSAPSVVQAAAAEAATSPENARPEPTEAQKEAGNYKKGHARVAGLDVSIENPAGTSRRPEWPPLQDHYGYFKGSKGADKDHVDVFMTDRAEDESLPVFVVDQVNKDGSFDEHKVVMGAPSEADARQTYLRNYEPGWDGLGGITQMSQEEFRRWVKDPSKTTVPAAAQQVQQAAPGRAAIDTREVDRVMGAKASELTTVRNVHGEAFKVRKRDLEGSRVLLPTYDASGKPRMTKQGVTRLHRDNIASDEQVATFNAGAKTITRRGARNTKEEGFSKPEVVQREIKRRGLDPANYEVRKHFGGYVGVLKDAPDTAIKSQTPTAGNEGRGAQPTSKGDGAARTEIHRKIDQEFAENLEAIAEEGIGAGDTVKFRSGDETLAAEVMEIDNEQGTLQVRLENGAIRIVPGRVAVKPGGDAVPTGKPEKRAKKAPRAPEASANTIFTEDAAERARATLRSKLSQLNSGIDPEILQAGITLAGYHIEKGARTFAAYAQAMLADLGEGVRPYLKSWYMGVRFDPRATDFEGMDSAAAVESADVDAIAAAAAQTEYTEQGNADEQPTGPELGAADQAGAQAPAGRRGRDAQPGAASADSGNVEGNQPGTAGEPAARGDGRRTGVRAAAENVDGAGRADGSRATGDRRARAGRAEQPDAGSQRRGVAKSPAEVSPANPGPGNFHIADPTAIAGGGPVARFKKSQAAIELFNELSAVGREPTIEEQAVLAGYTGWGSFGQELFQGTWERPRPKAGWEQRDAWLRENLGREAWESAQRSITNAHYTDPPTVAAMWDMVKTMGFQGGRVLEPAMGIGNFFGLMPQALQRRSQLAGIELDQTTGGMAKLLYPGASVRVMPYQESKTPDNFYDLVIGNWPFENTVIADRRYQRLNPHLHDYFFLKALDQTRPGGLVVGITSAGTMDKKGFGVRAELAKKGELLAAFRLPSGAFEEYAGTQVVTDILILRKRDVPLAQAMDAGWIESKELMTPAGEPVLVNEYFHANPEHVVGQIDHGQGANSARPGMLVRRPADMGAELQRIARLVPKGAYQKDARPAQVSYITNHTADRENALTKTEKGFFIVRGEHLAPASEVIAYAVKDPAKTAARERQLSSLIDMRQQYAALIEAERSGTDATQARATLRALYDGFVQEHGRLGASYGLQYLRKVDDPFYPALAALEVPDGRTQGFRPARILTESTTRGARRIENPSVADAFVLARNRSINPSAAEIAEIARRPEAEVKAELVEQGAVFELPGGDIAPSDIYLSGNVREKLRQAQAAVAEGMGHLQRNVEALKKVLPADIPYYKIETQLGATWVPVDAYRDYIAHMLGTENAQGIEVSFSAGRWRVRIPDAMKGRAEARTNFGTDKVPFQRLMNAAISNQTITLHRPAKDGGGVDVEATKEVTEKIANIRSRFAEWLWGDAERKVAMEREYNEVRNAYATPTFDGSFLTFEGMALSLGSGPFDLRDHQRNAIWRGLVMRKSINAHEVGTGKTFTMGGIAVESRRYGIAKKPLLLAHNANSASVAAEIQMMYPAAKILYVDNLSPATIDVKLRQIANDDWDAVVLPHSLMDRLTFRKDTLEGLAAEEIAQLEEAAHEAASDDGTRLTPEMLADDEELKKLRSPTAKELVKIRNRILNSIQIQADRASRPGAIPFEELGIDMVLVDEAHEFKKPPFTTKMRMKGLQTQSSAQSIGLNFLTRYIRTNNNGNNVHLFTGTPVTNTMTEVFHQMRYVMAEEMEAAGVDQWDGWFGSFAREVQDVELNAAAEYEAVTRLAAFINVPELRRMVGQYMDVVFADDMPEMRPRRTASGKRLGDKTLTEAESAELLNGRTEGAKDRPYKKVVVETADLTAPQKAAFERIQGYARSWRGMTSKARKEAMLAGLPESPIITEGLANKASLDVRLLDGEKLAGREGRAEDDPNSKASRLVRNVADIYRSHPEANQVIFTELGISTTATRKVGPVGARMDQRYKVFSTIQDVVARLVEQGIPRDQIALVDGSTSKEKRKEVADRMNRSEIRVVIGSTASLGVGVNMQRNLRAMHHLDAPWMPGDLEQRNGRGHRQGNQWNTVLEYRYLTDRLDGRRWQVLAVKDRFIKAFLRSKGDERVIEGEAAAEEQSDILQTFAEAAGDPRILIREKLRKKIEGLQSRERLHSRGIADSQSKIRSISNRADRNEVVLSKIEKAGAVDAVDTLVAMNAGKGFSMDVDGRAHADRKEASEAIGKWISANMRVGDGPERVATFGEFPVKAMWDRYAEVPHLVLDVRGVEITSNQPTVASLEAALRRYPVEVRELAEGIAEDRATAERLRKATTEPFHMGDQLKAAEKALVELERDIQANPVPPPAWLRSGAPVETEVVWNGKTFEVSGHRWTADGWFVVGRDARGEVAIPYAEATDGQGMPLYEPRTFESPVLVDKKAAPAEAVKLSRPAEVATRGISAAQAKKAISTVTAKWGSEAPAVVVLESHADLPARAKSDPEYVSAEGFYDDSNGTVYLVANNLSSPQRALQVLSHEAVGHFGIEAITGDRTWADIARTIDRMRAGGKHAALFAEIDRRYRGANREIGIREAVAVMAEKGVRNSVIDRAITAVRNFLRQLGFKLQLSEAELRQHVVAASRYVRGGARPRASSAGAGLAFSRTAGDPNQSIPVVDVTVGDIPPDLPPKEARRVARDYLVRMRDAGTVMHNDDKGWDIGLTRRSINELVSFRPEKLLLVPALPQITKAAVLGRSRPNADTSAVNPSGDSVVAYHDFYAPVRIGGDLRVARVVVQEQRNGKFAYDLQQSDVLENVSPAEAVREPGHIQGASRPTTGLTALTLSQLRDAVNSVDRPGWVMSRPDQVRSPEFREWFGRSQVVDASGDPKVVYHGTGEEFWSFDPARLGRSTGHMTAPLGFFFDESKAKAKRYAEKAADSVPADERVIDAYLSLQNPKAMTLDQFLAVDSFEEATALRSALKAEGHDGIHLAEIGQWIAFEPGQVKSATANTGAFNSRNADMRYSKPDPEATVAAVDAALGGPSSRVADKLKAMFRGLKPENLRENTRPAWLGALTLRHLAELGTDLHLQQVAAYADRVQQMATDRNIMQEEAAGIADSWEKFQRKDRTGADATANLMHDTTIEGVDPSQDYVPLRTGATRRGPDEIVTPASIERRKASVAEDMRQARSSEAVGRLEAELQALDDLLAQEQARKAVYPELVRRFLALPAAGQQLYRTAKQAYVRQSEQMEQALIDRIEALQADRKSKATMVSQIRQQFESARLNGPYFPLQRFGQFWISATDAAGEPAFLMYEKVEQWREAQRELPARGFTVKKAGRKLDEARSLAGASGGFMADLQELLANAGIDESTRDDVYQLYLRTLPELSVRKHQIHRKGTAGYSADALRSFSSNLFHGSFQVARLRHAHELDADLMDMKAAVDRLTESDPERAAKGAALYSEMNKRHEWVMNPKDSKTVSGLTSLGFAWYLGTTPAAALVNLSQTAIVTFPVLAARFGVGKAFSALSSGMGLALRTATGDITGNLNAEERAAYHVWRTSGAIDKSQAHNLAGLSETDSRAYNPAVRKGMQVISWLFHKAEVVNREATALAAFRLARQGGQTFNEAVKYAGDVVTESHFDYSNANRARFMQSNAAKVLLLFRQYSLNMTWFLWRNLYQSIKGQAPEVRREARTKLGGVLGMTGLFAGLMGMPLTSVMFGLADAAASAFGDDDDEPFDSEVAFRNFLADLLGADAARILAKGPVDYFTSASIGSRVSLNDLWFREPNRELEGKEMADYLLEQAGGPLFGGMLVNTLRGLAQVQEGHTWRGVETMMPKAVKDGMKSVRYTTQGVNTLRGDPVIEDLGVGGSLLQLAGFSPASLNERYEGINAAKNYEKRLLDRRSSLLNAYAMAWRAGDADTVTKVLGKIRSFNEAQPELAINTSTIRDSLQARMRYSSRAEGGVVLNPKIADKAREEARFAE</sequence>
<dbReference type="SUPFAM" id="SSF52540">
    <property type="entry name" value="P-loop containing nucleoside triphosphate hydrolases"/>
    <property type="match status" value="2"/>
</dbReference>
<dbReference type="InterPro" id="IPR041639">
    <property type="entry name" value="LPD39"/>
</dbReference>
<feature type="compositionally biased region" description="Low complexity" evidence="2">
    <location>
        <begin position="1192"/>
        <end position="1215"/>
    </location>
</feature>
<dbReference type="InterPro" id="IPR041595">
    <property type="entry name" value="Inorganic_Pase"/>
</dbReference>
<dbReference type="CDD" id="cd18793">
    <property type="entry name" value="SF2_C_SNF"/>
    <property type="match status" value="1"/>
</dbReference>
<organism evidence="4 5">
    <name type="scientific">Stenotrophomonas maltophilia</name>
    <name type="common">Pseudomonas maltophilia</name>
    <name type="synonym">Xanthomonas maltophilia</name>
    <dbReference type="NCBI Taxonomy" id="40324"/>
    <lineage>
        <taxon>Bacteria</taxon>
        <taxon>Pseudomonadati</taxon>
        <taxon>Pseudomonadota</taxon>
        <taxon>Gammaproteobacteria</taxon>
        <taxon>Lysobacterales</taxon>
        <taxon>Lysobacteraceae</taxon>
        <taxon>Stenotrophomonas</taxon>
        <taxon>Stenotrophomonas maltophilia group</taxon>
    </lineage>
</organism>
<dbReference type="Pfam" id="PF18858">
    <property type="entry name" value="LPD39"/>
    <property type="match status" value="1"/>
</dbReference>